<feature type="transmembrane region" description="Helical" evidence="1">
    <location>
        <begin position="76"/>
        <end position="96"/>
    </location>
</feature>
<sequence length="198" mass="20547">MPPISNFGGMNRALGWVSLAAFIGCVPAANWLIAHFGTVCVSDGPCLIPVWLGILAPSGVLLAGLSFVLRDLVQEALGILWAIAAVLIGGIIAAIIASPVLAVASVVAFLIAETVDLLVFTRLRRRGLVLASVASSVIGLLLDSLIFVQIAFGNPAYIVGQSIGKAWMVLAALPLLIAIQRARGRAVLPIVAVEVPKL</sequence>
<protein>
    <recommendedName>
        <fullName evidence="4">Vitamin uptake transporter</fullName>
    </recommendedName>
</protein>
<evidence type="ECO:0000313" key="3">
    <source>
        <dbReference type="Proteomes" id="UP000199064"/>
    </source>
</evidence>
<keyword evidence="1" id="KW-0472">Membrane</keyword>
<feature type="transmembrane region" description="Helical" evidence="1">
    <location>
        <begin position="12"/>
        <end position="36"/>
    </location>
</feature>
<feature type="transmembrane region" description="Helical" evidence="1">
    <location>
        <begin position="48"/>
        <end position="69"/>
    </location>
</feature>
<keyword evidence="1" id="KW-1133">Transmembrane helix</keyword>
<keyword evidence="3" id="KW-1185">Reference proteome</keyword>
<feature type="transmembrane region" description="Helical" evidence="1">
    <location>
        <begin position="128"/>
        <end position="152"/>
    </location>
</feature>
<name>A0A1H4MNX0_9HYPH</name>
<accession>A0A1H4MNX0</accession>
<evidence type="ECO:0008006" key="4">
    <source>
        <dbReference type="Google" id="ProtNLM"/>
    </source>
</evidence>
<dbReference type="EMBL" id="FNSL01000001">
    <property type="protein sequence ID" value="SEB84689.1"/>
    <property type="molecule type" value="Genomic_DNA"/>
</dbReference>
<reference evidence="3" key="1">
    <citation type="submission" date="2016-10" db="EMBL/GenBank/DDBJ databases">
        <authorList>
            <person name="Varghese N."/>
            <person name="Submissions S."/>
        </authorList>
    </citation>
    <scope>NUCLEOTIDE SEQUENCE [LARGE SCALE GENOMIC DNA]</scope>
    <source>
        <strain evidence="3">ES.061</strain>
    </source>
</reference>
<feature type="transmembrane region" description="Helical" evidence="1">
    <location>
        <begin position="102"/>
        <end position="121"/>
    </location>
</feature>
<dbReference type="Pfam" id="PF02592">
    <property type="entry name" value="Vut_1"/>
    <property type="match status" value="1"/>
</dbReference>
<dbReference type="InterPro" id="IPR003744">
    <property type="entry name" value="YhhQ"/>
</dbReference>
<proteinExistence type="predicted"/>
<evidence type="ECO:0000313" key="2">
    <source>
        <dbReference type="EMBL" id="SEB84689.1"/>
    </source>
</evidence>
<organism evidence="2 3">
    <name type="scientific">Nitratireductor aquibiodomus</name>
    <dbReference type="NCBI Taxonomy" id="204799"/>
    <lineage>
        <taxon>Bacteria</taxon>
        <taxon>Pseudomonadati</taxon>
        <taxon>Pseudomonadota</taxon>
        <taxon>Alphaproteobacteria</taxon>
        <taxon>Hyphomicrobiales</taxon>
        <taxon>Phyllobacteriaceae</taxon>
        <taxon>Nitratireductor</taxon>
    </lineage>
</organism>
<dbReference type="AlphaFoldDB" id="A0A1H4MNX0"/>
<feature type="transmembrane region" description="Helical" evidence="1">
    <location>
        <begin position="158"/>
        <end position="179"/>
    </location>
</feature>
<dbReference type="Proteomes" id="UP000199064">
    <property type="component" value="Unassembled WGS sequence"/>
</dbReference>
<evidence type="ECO:0000256" key="1">
    <source>
        <dbReference type="SAM" id="Phobius"/>
    </source>
</evidence>
<gene>
    <name evidence="2" type="ORF">SAMN05216452_3405</name>
</gene>
<keyword evidence="1" id="KW-0812">Transmembrane</keyword>